<dbReference type="OrthoDB" id="9793421at2"/>
<keyword evidence="4" id="KW-0145">Chemotaxis</keyword>
<comment type="caution">
    <text evidence="6">The sequence shown here is derived from an EMBL/GenBank/DDBJ whole genome shotgun (WGS) entry which is preliminary data.</text>
</comment>
<reference evidence="6" key="2">
    <citation type="journal article" date="2019" name="Genome Biol. Evol.">
        <title>Day and night: Metabolic profiles and evolutionary relationships of six axenic non-marine cyanobacteria.</title>
        <authorList>
            <person name="Will S.E."/>
            <person name="Henke P."/>
            <person name="Boedeker C."/>
            <person name="Huang S."/>
            <person name="Brinkmann H."/>
            <person name="Rohde M."/>
            <person name="Jarek M."/>
            <person name="Friedl T."/>
            <person name="Seufert S."/>
            <person name="Schumacher M."/>
            <person name="Overmann J."/>
            <person name="Neumann-Schaal M."/>
            <person name="Petersen J."/>
        </authorList>
    </citation>
    <scope>NUCLEOTIDE SEQUENCE [LARGE SCALE GENOMIC DNA]</scope>
    <source>
        <strain evidence="6">PCC 7102</strain>
    </source>
</reference>
<dbReference type="InterPro" id="IPR000673">
    <property type="entry name" value="Sig_transdc_resp-reg_Me-estase"/>
</dbReference>
<dbReference type="InterPro" id="IPR035909">
    <property type="entry name" value="CheB_C"/>
</dbReference>
<keyword evidence="7" id="KW-1185">Reference proteome</keyword>
<evidence type="ECO:0000256" key="2">
    <source>
        <dbReference type="ARBA" id="ARBA00039140"/>
    </source>
</evidence>
<proteinExistence type="predicted"/>
<dbReference type="GO" id="GO:0008984">
    <property type="term" value="F:protein-glutamate methylesterase activity"/>
    <property type="evidence" value="ECO:0007669"/>
    <property type="project" value="UniProtKB-EC"/>
</dbReference>
<dbReference type="AlphaFoldDB" id="A0A3S1ABN2"/>
<feature type="domain" description="CheB-type methylesterase" evidence="5">
    <location>
        <begin position="1"/>
        <end position="189"/>
    </location>
</feature>
<evidence type="ECO:0000313" key="6">
    <source>
        <dbReference type="EMBL" id="RUS97449.1"/>
    </source>
</evidence>
<dbReference type="RefSeq" id="WP_127086422.1">
    <property type="nucleotide sequence ID" value="NZ_RSCL01000032.1"/>
</dbReference>
<accession>A0A3S1ABN2</accession>
<dbReference type="PANTHER" id="PTHR42872">
    <property type="entry name" value="PROTEIN-GLUTAMATE METHYLESTERASE/PROTEIN-GLUTAMINE GLUTAMINASE"/>
    <property type="match status" value="1"/>
</dbReference>
<dbReference type="GO" id="GO:0005737">
    <property type="term" value="C:cytoplasm"/>
    <property type="evidence" value="ECO:0007669"/>
    <property type="project" value="InterPro"/>
</dbReference>
<dbReference type="Pfam" id="PF01339">
    <property type="entry name" value="CheB_methylest"/>
    <property type="match status" value="1"/>
</dbReference>
<comment type="catalytic activity">
    <reaction evidence="3">
        <text>[protein]-L-glutamate 5-O-methyl ester + H2O = L-glutamyl-[protein] + methanol + H(+)</text>
        <dbReference type="Rhea" id="RHEA:23236"/>
        <dbReference type="Rhea" id="RHEA-COMP:10208"/>
        <dbReference type="Rhea" id="RHEA-COMP:10311"/>
        <dbReference type="ChEBI" id="CHEBI:15377"/>
        <dbReference type="ChEBI" id="CHEBI:15378"/>
        <dbReference type="ChEBI" id="CHEBI:17790"/>
        <dbReference type="ChEBI" id="CHEBI:29973"/>
        <dbReference type="ChEBI" id="CHEBI:82795"/>
        <dbReference type="EC" id="3.1.1.61"/>
    </reaction>
</comment>
<evidence type="ECO:0000259" key="5">
    <source>
        <dbReference type="PROSITE" id="PS50122"/>
    </source>
</evidence>
<gene>
    <name evidence="6" type="ORF">DSM106972_083970</name>
</gene>
<dbReference type="PANTHER" id="PTHR42872:SF3">
    <property type="entry name" value="PROTEIN-GLUTAMATE METHYLESTERASE_PROTEIN-GLUTAMINE GLUTAMINASE 1"/>
    <property type="match status" value="1"/>
</dbReference>
<feature type="active site" evidence="4">
    <location>
        <position position="39"/>
    </location>
</feature>
<name>A0A3S1ABN2_9CYAN</name>
<evidence type="ECO:0000256" key="3">
    <source>
        <dbReference type="ARBA" id="ARBA00048267"/>
    </source>
</evidence>
<dbReference type="GO" id="GO:0000156">
    <property type="term" value="F:phosphorelay response regulator activity"/>
    <property type="evidence" value="ECO:0007669"/>
    <property type="project" value="InterPro"/>
</dbReference>
<sequence length="189" mass="20188">MSNHYLVVLAASAGGIKAVSTILSNLPANFATPIAMVQHLDPNYPSCLDYILNQRTPLLVKQATDLDMLTPGVVYMAPPNWHLVVNPDATLSLSNAEKVRHVRPSADILFESAANSFQERVIAVVLTGMDGDGTDGVMAVKRAGGKVIAQDEATSQFFSMPSNAINTGCVDFILPLEEIAPNLLKLVAD</sequence>
<dbReference type="SUPFAM" id="SSF52738">
    <property type="entry name" value="Methylesterase CheB, C-terminal domain"/>
    <property type="match status" value="1"/>
</dbReference>
<dbReference type="EMBL" id="RSCL01000032">
    <property type="protein sequence ID" value="RUS97449.1"/>
    <property type="molecule type" value="Genomic_DNA"/>
</dbReference>
<keyword evidence="1 4" id="KW-0378">Hydrolase</keyword>
<organism evidence="6 7">
    <name type="scientific">Dulcicalothrix desertica PCC 7102</name>
    <dbReference type="NCBI Taxonomy" id="232991"/>
    <lineage>
        <taxon>Bacteria</taxon>
        <taxon>Bacillati</taxon>
        <taxon>Cyanobacteriota</taxon>
        <taxon>Cyanophyceae</taxon>
        <taxon>Nostocales</taxon>
        <taxon>Calotrichaceae</taxon>
        <taxon>Dulcicalothrix</taxon>
    </lineage>
</organism>
<dbReference type="Gene3D" id="3.40.50.180">
    <property type="entry name" value="Methylesterase CheB, C-terminal domain"/>
    <property type="match status" value="1"/>
</dbReference>
<dbReference type="PROSITE" id="PS50122">
    <property type="entry name" value="CHEB"/>
    <property type="match status" value="1"/>
</dbReference>
<evidence type="ECO:0000256" key="1">
    <source>
        <dbReference type="ARBA" id="ARBA00022801"/>
    </source>
</evidence>
<protein>
    <recommendedName>
        <fullName evidence="2">protein-glutamate methylesterase</fullName>
        <ecNumber evidence="2">3.1.1.61</ecNumber>
    </recommendedName>
</protein>
<dbReference type="CDD" id="cd16433">
    <property type="entry name" value="CheB"/>
    <property type="match status" value="1"/>
</dbReference>
<evidence type="ECO:0000256" key="4">
    <source>
        <dbReference type="PROSITE-ProRule" id="PRU00050"/>
    </source>
</evidence>
<dbReference type="GO" id="GO:0006935">
    <property type="term" value="P:chemotaxis"/>
    <property type="evidence" value="ECO:0007669"/>
    <property type="project" value="UniProtKB-UniRule"/>
</dbReference>
<feature type="active site" evidence="4">
    <location>
        <position position="132"/>
    </location>
</feature>
<dbReference type="EC" id="3.1.1.61" evidence="2"/>
<feature type="active site" evidence="4">
    <location>
        <position position="12"/>
    </location>
</feature>
<reference evidence="6" key="1">
    <citation type="submission" date="2018-12" db="EMBL/GenBank/DDBJ databases">
        <authorList>
            <person name="Will S."/>
            <person name="Neumann-Schaal M."/>
            <person name="Henke P."/>
        </authorList>
    </citation>
    <scope>NUCLEOTIDE SEQUENCE</scope>
    <source>
        <strain evidence="6">PCC 7102</strain>
    </source>
</reference>
<dbReference type="Proteomes" id="UP000271624">
    <property type="component" value="Unassembled WGS sequence"/>
</dbReference>
<evidence type="ECO:0000313" key="7">
    <source>
        <dbReference type="Proteomes" id="UP000271624"/>
    </source>
</evidence>